<proteinExistence type="predicted"/>
<dbReference type="CDD" id="cd00920">
    <property type="entry name" value="Cupredoxin"/>
    <property type="match status" value="1"/>
</dbReference>
<reference evidence="3 4" key="1">
    <citation type="journal article" date="2017" name="BMC Genomics">
        <title>Chromosome level assembly and secondary metabolite potential of the parasitic fungus Cordyceps militaris.</title>
        <authorList>
            <person name="Kramer G.J."/>
            <person name="Nodwell J.R."/>
        </authorList>
    </citation>
    <scope>NUCLEOTIDE SEQUENCE [LARGE SCALE GENOMIC DNA]</scope>
    <source>
        <strain evidence="3 4">ATCC 34164</strain>
    </source>
</reference>
<dbReference type="VEuPathDB" id="FungiDB:A9K55_009000"/>
<dbReference type="OrthoDB" id="2331100at2759"/>
<dbReference type="InterPro" id="IPR052953">
    <property type="entry name" value="Ser-rich/MCO-related"/>
</dbReference>
<dbReference type="SUPFAM" id="SSF49503">
    <property type="entry name" value="Cupredoxins"/>
    <property type="match status" value="1"/>
</dbReference>
<dbReference type="EMBL" id="CP023324">
    <property type="protein sequence ID" value="ATY63149.1"/>
    <property type="molecule type" value="Genomic_DNA"/>
</dbReference>
<dbReference type="OMA" id="SEDPIWY"/>
<accession>A0A2H4SJ99</accession>
<gene>
    <name evidence="3" type="ORF">A9K55_009000</name>
</gene>
<keyword evidence="2" id="KW-0732">Signal</keyword>
<dbReference type="InterPro" id="IPR008972">
    <property type="entry name" value="Cupredoxin"/>
</dbReference>
<feature type="chain" id="PRO_5014131504" evidence="2">
    <location>
        <begin position="18"/>
        <end position="209"/>
    </location>
</feature>
<evidence type="ECO:0000256" key="1">
    <source>
        <dbReference type="SAM" id="MobiDB-lite"/>
    </source>
</evidence>
<feature type="signal peptide" evidence="2">
    <location>
        <begin position="1"/>
        <end position="17"/>
    </location>
</feature>
<feature type="compositionally biased region" description="Low complexity" evidence="1">
    <location>
        <begin position="149"/>
        <end position="175"/>
    </location>
</feature>
<dbReference type="PANTHER" id="PTHR34883:SF17">
    <property type="entry name" value="CUPREDOXIN"/>
    <property type="match status" value="1"/>
</dbReference>
<name>A0A2H4SJ99_CORMI</name>
<sequence>MRATTAILAIAAGVAQAKTVHVDVGKDGLNFTPSVMTAAKGDTLLFHFYPQRHSVVLGTKDKPCEPATTDMFYSGFVPSSNGEASETFMVTVNSTDAMYLYCSQAKHCQGGMVAVVNGDEAALDTYKEAAAKATDNVSPKEVTGGMLMSGSGSATSGSESGATSTSGAGASKTSAAASGSSAKPAAAAGFKASVAGVLAAAGGVAALML</sequence>
<dbReference type="PANTHER" id="PTHR34883">
    <property type="entry name" value="SERINE-RICH PROTEIN, PUTATIVE-RELATED-RELATED"/>
    <property type="match status" value="1"/>
</dbReference>
<organism evidence="3 4">
    <name type="scientific">Cordyceps militaris</name>
    <name type="common">Caterpillar fungus</name>
    <name type="synonym">Clavaria militaris</name>
    <dbReference type="NCBI Taxonomy" id="73501"/>
    <lineage>
        <taxon>Eukaryota</taxon>
        <taxon>Fungi</taxon>
        <taxon>Dikarya</taxon>
        <taxon>Ascomycota</taxon>
        <taxon>Pezizomycotina</taxon>
        <taxon>Sordariomycetes</taxon>
        <taxon>Hypocreomycetidae</taxon>
        <taxon>Hypocreales</taxon>
        <taxon>Cordycipitaceae</taxon>
        <taxon>Cordyceps</taxon>
    </lineage>
</organism>
<evidence type="ECO:0000256" key="2">
    <source>
        <dbReference type="SAM" id="SignalP"/>
    </source>
</evidence>
<evidence type="ECO:0000313" key="3">
    <source>
        <dbReference type="EMBL" id="ATY63149.1"/>
    </source>
</evidence>
<evidence type="ECO:0000313" key="4">
    <source>
        <dbReference type="Proteomes" id="UP000323067"/>
    </source>
</evidence>
<dbReference type="AlphaFoldDB" id="A0A2H4SJ99"/>
<feature type="region of interest" description="Disordered" evidence="1">
    <location>
        <begin position="137"/>
        <end position="175"/>
    </location>
</feature>
<dbReference type="Proteomes" id="UP000323067">
    <property type="component" value="Chromosome vii"/>
</dbReference>
<dbReference type="Gene3D" id="2.60.40.420">
    <property type="entry name" value="Cupredoxins - blue copper proteins"/>
    <property type="match status" value="1"/>
</dbReference>
<dbReference type="VEuPathDB" id="FungiDB:CCM_08751"/>
<protein>
    <submittedName>
        <fullName evidence="3">Extracellular serine-rich</fullName>
    </submittedName>
</protein>